<dbReference type="EMBL" id="BAYX01000002">
    <property type="protein sequence ID" value="GAJ91441.1"/>
    <property type="molecule type" value="Genomic_DNA"/>
</dbReference>
<evidence type="ECO:0000256" key="4">
    <source>
        <dbReference type="ARBA" id="ARBA00023136"/>
    </source>
</evidence>
<sequence length="222" mass="24626">MAEFKGIRWAYDRYEIIADGIVNGVGVVFALIGATALIFYATVWSSHGEIAAAWIYGVGLVLTLAMSFTYNLWPVSRMKWFLRRFDHSAIFVLIAATYTPFLERGSADPLLFAMLIALWVFAACGIALKCFFPGRYDRLAILLYLAMGWSGVLVAKPVSMHIPSASMMLIVIGGIIYSLGVIFHVWEKLRFQNAIWHGFVISAAAVHYSAVFTCFSLSPGSF</sequence>
<feature type="transmembrane region" description="Helical" evidence="6">
    <location>
        <begin position="139"/>
        <end position="159"/>
    </location>
</feature>
<dbReference type="PANTHER" id="PTHR20855:SF3">
    <property type="entry name" value="LD03007P"/>
    <property type="match status" value="1"/>
</dbReference>
<evidence type="ECO:0000256" key="2">
    <source>
        <dbReference type="ARBA" id="ARBA00022692"/>
    </source>
</evidence>
<keyword evidence="4 6" id="KW-0472">Membrane</keyword>
<dbReference type="PANTHER" id="PTHR20855">
    <property type="entry name" value="ADIPOR/PROGESTIN RECEPTOR-RELATED"/>
    <property type="match status" value="1"/>
</dbReference>
<keyword evidence="5" id="KW-0479">Metal-binding</keyword>
<evidence type="ECO:0000313" key="8">
    <source>
        <dbReference type="Proteomes" id="UP000026941"/>
    </source>
</evidence>
<evidence type="ECO:0000256" key="1">
    <source>
        <dbReference type="ARBA" id="ARBA00004141"/>
    </source>
</evidence>
<evidence type="ECO:0000256" key="6">
    <source>
        <dbReference type="SAM" id="Phobius"/>
    </source>
</evidence>
<feature type="transmembrane region" description="Helical" evidence="6">
    <location>
        <begin position="21"/>
        <end position="41"/>
    </location>
</feature>
<dbReference type="GO" id="GO:0046872">
    <property type="term" value="F:metal ion binding"/>
    <property type="evidence" value="ECO:0007669"/>
    <property type="project" value="UniProtKB-KW"/>
</dbReference>
<evidence type="ECO:0000313" key="7">
    <source>
        <dbReference type="EMBL" id="GAJ91441.1"/>
    </source>
</evidence>
<dbReference type="RefSeq" id="WP_007701935.1">
    <property type="nucleotide sequence ID" value="NZ_BAYX01000002.1"/>
</dbReference>
<evidence type="ECO:0000256" key="5">
    <source>
        <dbReference type="PIRSR" id="PIRSR604254-1"/>
    </source>
</evidence>
<comment type="subcellular location">
    <subcellularLocation>
        <location evidence="1">Membrane</location>
        <topology evidence="1">Multi-pass membrane protein</topology>
    </subcellularLocation>
</comment>
<dbReference type="InterPro" id="IPR004254">
    <property type="entry name" value="AdipoR/HlyIII-related"/>
</dbReference>
<gene>
    <name evidence="7" type="ORF">RRH01S_02_01090</name>
</gene>
<dbReference type="Proteomes" id="UP000026941">
    <property type="component" value="Unassembled WGS sequence"/>
</dbReference>
<proteinExistence type="predicted"/>
<feature type="transmembrane region" description="Helical" evidence="6">
    <location>
        <begin position="109"/>
        <end position="132"/>
    </location>
</feature>
<feature type="transmembrane region" description="Helical" evidence="6">
    <location>
        <begin position="198"/>
        <end position="218"/>
    </location>
</feature>
<evidence type="ECO:0000256" key="3">
    <source>
        <dbReference type="ARBA" id="ARBA00022989"/>
    </source>
</evidence>
<feature type="binding site" evidence="5">
    <location>
        <position position="197"/>
    </location>
    <ligand>
        <name>Zn(2+)</name>
        <dbReference type="ChEBI" id="CHEBI:29105"/>
    </ligand>
</feature>
<evidence type="ECO:0008006" key="9">
    <source>
        <dbReference type="Google" id="ProtNLM"/>
    </source>
</evidence>
<organism evidence="7 8">
    <name type="scientific">Rhizobium rhizogenes NBRC 13257</name>
    <dbReference type="NCBI Taxonomy" id="1220581"/>
    <lineage>
        <taxon>Bacteria</taxon>
        <taxon>Pseudomonadati</taxon>
        <taxon>Pseudomonadota</taxon>
        <taxon>Alphaproteobacteria</taxon>
        <taxon>Hyphomicrobiales</taxon>
        <taxon>Rhizobiaceae</taxon>
        <taxon>Rhizobium/Agrobacterium group</taxon>
        <taxon>Rhizobium</taxon>
    </lineage>
</organism>
<protein>
    <recommendedName>
        <fullName evidence="9">Hemolysin III family protein</fullName>
    </recommendedName>
</protein>
<accession>A0AA87PWK4</accession>
<keyword evidence="3 6" id="KW-1133">Transmembrane helix</keyword>
<dbReference type="GO" id="GO:0016020">
    <property type="term" value="C:membrane"/>
    <property type="evidence" value="ECO:0007669"/>
    <property type="project" value="UniProtKB-SubCell"/>
</dbReference>
<feature type="transmembrane region" description="Helical" evidence="6">
    <location>
        <begin position="85"/>
        <end position="103"/>
    </location>
</feature>
<keyword evidence="5" id="KW-0862">Zinc</keyword>
<dbReference type="Pfam" id="PF03006">
    <property type="entry name" value="HlyIII"/>
    <property type="match status" value="1"/>
</dbReference>
<dbReference type="AlphaFoldDB" id="A0AA87PWK4"/>
<reference evidence="7 8" key="1">
    <citation type="submission" date="2014-05" db="EMBL/GenBank/DDBJ databases">
        <title>Whole genome shotgun sequence of Rhizobium rhizogenes NBRC 13257.</title>
        <authorList>
            <person name="Katano-Makiyama Y."/>
            <person name="Hosoyama A."/>
            <person name="Hashimoto M."/>
            <person name="Hosoyama Y."/>
            <person name="Noguchi M."/>
            <person name="Tsuchikane K."/>
            <person name="Kimura A."/>
            <person name="Ohji S."/>
            <person name="Ichikawa N."/>
            <person name="Yamazoe A."/>
            <person name="Fujita N."/>
        </authorList>
    </citation>
    <scope>NUCLEOTIDE SEQUENCE [LARGE SCALE GENOMIC DNA]</scope>
    <source>
        <strain evidence="7 8">NBRC 13257</strain>
    </source>
</reference>
<comment type="caution">
    <text evidence="7">The sequence shown here is derived from an EMBL/GenBank/DDBJ whole genome shotgun (WGS) entry which is preliminary data.</text>
</comment>
<feature type="transmembrane region" description="Helical" evidence="6">
    <location>
        <begin position="165"/>
        <end position="186"/>
    </location>
</feature>
<feature type="transmembrane region" description="Helical" evidence="6">
    <location>
        <begin position="53"/>
        <end position="73"/>
    </location>
</feature>
<keyword evidence="2 6" id="KW-0812">Transmembrane</keyword>
<name>A0AA87PWK4_RHIRH</name>